<dbReference type="OrthoDB" id="9799095at2"/>
<keyword evidence="3" id="KW-1185">Reference proteome</keyword>
<dbReference type="InterPro" id="IPR014535">
    <property type="entry name" value="Hpre_diP_synt_I"/>
</dbReference>
<evidence type="ECO:0000256" key="1">
    <source>
        <dbReference type="SAM" id="Phobius"/>
    </source>
</evidence>
<evidence type="ECO:0000313" key="2">
    <source>
        <dbReference type="EMBL" id="RIE06307.1"/>
    </source>
</evidence>
<dbReference type="PIRSF" id="PIRSF027391">
    <property type="entry name" value="Hpre_diP_synt_I"/>
    <property type="match status" value="1"/>
</dbReference>
<evidence type="ECO:0000313" key="3">
    <source>
        <dbReference type="Proteomes" id="UP000266328"/>
    </source>
</evidence>
<keyword evidence="1" id="KW-0812">Transmembrane</keyword>
<dbReference type="RefSeq" id="WP_119088909.1">
    <property type="nucleotide sequence ID" value="NZ_QXIS01000016.1"/>
</dbReference>
<feature type="transmembrane region" description="Helical" evidence="1">
    <location>
        <begin position="139"/>
        <end position="165"/>
    </location>
</feature>
<keyword evidence="1" id="KW-0472">Membrane</keyword>
<feature type="transmembrane region" description="Helical" evidence="1">
    <location>
        <begin position="12"/>
        <end position="30"/>
    </location>
</feature>
<sequence>MLSPNRRNRTTQVTLRFALLAAVAIVINYFDPPLPFLPGAKLGLSQISTMLCLEMYGALATVALVVLRVLVTGIMKGNLMNITSLLSFGGSLGAVIVMVLLRKAFGKHIGLPTVSTVGGVCNNVSQYLLLLITNTVGTLWYYLPVLVVAGGAAGYLIGGVSLAVLSRLDRALHGSVPLEQR</sequence>
<dbReference type="Pfam" id="PF07456">
    <property type="entry name" value="Hpre_diP_synt_I"/>
    <property type="match status" value="1"/>
</dbReference>
<dbReference type="Gene3D" id="1.10.1760.20">
    <property type="match status" value="1"/>
</dbReference>
<dbReference type="InterPro" id="IPR010898">
    <property type="entry name" value="Hpre_diP_synth_I"/>
</dbReference>
<organism evidence="2 3">
    <name type="scientific">Candidatus Cryosericum terrychapinii</name>
    <dbReference type="NCBI Taxonomy" id="2290919"/>
    <lineage>
        <taxon>Bacteria</taxon>
        <taxon>Pseudomonadati</taxon>
        <taxon>Caldisericota/Cryosericota group</taxon>
        <taxon>Candidatus Cryosericota</taxon>
        <taxon>Candidatus Cryosericia</taxon>
        <taxon>Candidatus Cryosericales</taxon>
        <taxon>Candidatus Cryosericaceae</taxon>
        <taxon>Candidatus Cryosericum</taxon>
    </lineage>
</organism>
<name>A0A398D2A8_9BACT</name>
<proteinExistence type="predicted"/>
<accession>A0A398D2A8</accession>
<dbReference type="Proteomes" id="UP000266328">
    <property type="component" value="Unassembled WGS sequence"/>
</dbReference>
<reference evidence="2 3" key="1">
    <citation type="submission" date="2018-09" db="EMBL/GenBank/DDBJ databases">
        <title>Discovery and Ecogenomic Context for Candidatus Cryosericales, a Global Caldiserica Order Active in Thawing Permafrost.</title>
        <authorList>
            <person name="Martinez M.A."/>
            <person name="Woodcroft B.J."/>
            <person name="Ignacio Espinoza J.C."/>
            <person name="Zayed A."/>
            <person name="Singleton C.M."/>
            <person name="Boyd J."/>
            <person name="Li Y.-F."/>
            <person name="Purvine S."/>
            <person name="Maughan H."/>
            <person name="Hodgkins S.B."/>
            <person name="Anderson D."/>
            <person name="Sederholm M."/>
            <person name="Temperton B."/>
            <person name="Saleska S.R."/>
            <person name="Tyson G.W."/>
            <person name="Rich V.I."/>
        </authorList>
    </citation>
    <scope>NUCLEOTIDE SEQUENCE [LARGE SCALE GENOMIC DNA]</scope>
    <source>
        <strain evidence="2 3">SMC7</strain>
    </source>
</reference>
<evidence type="ECO:0008006" key="4">
    <source>
        <dbReference type="Google" id="ProtNLM"/>
    </source>
</evidence>
<gene>
    <name evidence="2" type="ORF">SMC7_03070</name>
</gene>
<keyword evidence="1" id="KW-1133">Transmembrane helix</keyword>
<feature type="transmembrane region" description="Helical" evidence="1">
    <location>
        <begin position="79"/>
        <end position="101"/>
    </location>
</feature>
<protein>
    <recommendedName>
        <fullName evidence="4">Gx transporter family protein</fullName>
    </recommendedName>
</protein>
<dbReference type="AlphaFoldDB" id="A0A398D2A8"/>
<comment type="caution">
    <text evidence="2">The sequence shown here is derived from an EMBL/GenBank/DDBJ whole genome shotgun (WGS) entry which is preliminary data.</text>
</comment>
<dbReference type="EMBL" id="QXIS01000016">
    <property type="protein sequence ID" value="RIE06307.1"/>
    <property type="molecule type" value="Genomic_DNA"/>
</dbReference>
<feature type="transmembrane region" description="Helical" evidence="1">
    <location>
        <begin position="42"/>
        <end position="67"/>
    </location>
</feature>